<evidence type="ECO:0000256" key="3">
    <source>
        <dbReference type="ARBA" id="ARBA00023027"/>
    </source>
</evidence>
<comment type="catalytic activity">
    <reaction evidence="4">
        <text>NAD(+) + H2O = ADP-D-ribose + nicotinamide + H(+)</text>
        <dbReference type="Rhea" id="RHEA:16301"/>
        <dbReference type="ChEBI" id="CHEBI:15377"/>
        <dbReference type="ChEBI" id="CHEBI:15378"/>
        <dbReference type="ChEBI" id="CHEBI:17154"/>
        <dbReference type="ChEBI" id="CHEBI:57540"/>
        <dbReference type="ChEBI" id="CHEBI:57967"/>
        <dbReference type="EC" id="3.2.2.6"/>
    </reaction>
    <physiologicalReaction direction="left-to-right" evidence="4">
        <dbReference type="Rhea" id="RHEA:16302"/>
    </physiologicalReaction>
</comment>
<dbReference type="SMART" id="SM00255">
    <property type="entry name" value="TIR"/>
    <property type="match status" value="2"/>
</dbReference>
<keyword evidence="3" id="KW-0520">NAD</keyword>
<keyword evidence="2" id="KW-0378">Hydrolase</keyword>
<sequence>MADLTDGGGSSSSSTHRWSYDVFLSFRGKDTRNGFTGHLYKALCDNGIYTFIDNDLWKGEEISEKLHKTIESSMISVVVFSENYAKSHWTNGQLVLPLFYRVYPSEVRNQRGNFGAALTKFEEKFKNKVQSWRTALREVASLSGWHYDNRTPEFKFIQQLIETISDIKLNGTRSYVARCPVGVNSELSPNRGFYCNRLTPRIREATVKKILMADLTDGGGSSSSSTHRRSYDVFLSFRGKDTRNGFTGHLYKALCDNGMYTFNDDNDLQRGEKISEELLKTIERSMISIVVFSKNYAESQWCLDELVKILQCRTNGQLVIPLFYNVDPSEIRNQRGNFGVALTKFEEKFKNKVQSWRTALKEAASLAGWHYDNHVSESRFIQRVIKTISDMKLNGSRVICC</sequence>
<dbReference type="EMBL" id="JAXUIC010000011">
    <property type="protein sequence ID" value="KAK4563777.1"/>
    <property type="molecule type" value="Genomic_DNA"/>
</dbReference>
<dbReference type="PROSITE" id="PS50104">
    <property type="entry name" value="TIR"/>
    <property type="match status" value="2"/>
</dbReference>
<dbReference type="Proteomes" id="UP001324115">
    <property type="component" value="Unassembled WGS sequence"/>
</dbReference>
<evidence type="ECO:0000313" key="6">
    <source>
        <dbReference type="EMBL" id="KAK4563777.1"/>
    </source>
</evidence>
<comment type="caution">
    <text evidence="6">The sequence shown here is derived from an EMBL/GenBank/DDBJ whole genome shotgun (WGS) entry which is preliminary data.</text>
</comment>
<dbReference type="Gene3D" id="3.40.50.10140">
    <property type="entry name" value="Toll/interleukin-1 receptor homology (TIR) domain"/>
    <property type="match status" value="2"/>
</dbReference>
<evidence type="ECO:0000313" key="7">
    <source>
        <dbReference type="Proteomes" id="UP001324115"/>
    </source>
</evidence>
<feature type="domain" description="TIR" evidence="5">
    <location>
        <begin position="229"/>
        <end position="392"/>
    </location>
</feature>
<accession>A0AAN7I4H0</accession>
<evidence type="ECO:0000256" key="1">
    <source>
        <dbReference type="ARBA" id="ARBA00011982"/>
    </source>
</evidence>
<evidence type="ECO:0000259" key="5">
    <source>
        <dbReference type="PROSITE" id="PS50104"/>
    </source>
</evidence>
<dbReference type="PANTHER" id="PTHR32009:SF39">
    <property type="entry name" value="TIR DOMAIN-CONTAINING PROTEIN"/>
    <property type="match status" value="1"/>
</dbReference>
<evidence type="ECO:0000256" key="2">
    <source>
        <dbReference type="ARBA" id="ARBA00022801"/>
    </source>
</evidence>
<evidence type="ECO:0000256" key="4">
    <source>
        <dbReference type="ARBA" id="ARBA00047304"/>
    </source>
</evidence>
<feature type="domain" description="TIR" evidence="5">
    <location>
        <begin position="18"/>
        <end position="164"/>
    </location>
</feature>
<dbReference type="PANTHER" id="PTHR32009">
    <property type="entry name" value="TMV RESISTANCE PROTEIN N-LIKE"/>
    <property type="match status" value="1"/>
</dbReference>
<protein>
    <recommendedName>
        <fullName evidence="1">ADP-ribosyl cyclase/cyclic ADP-ribose hydrolase</fullName>
        <ecNumber evidence="1">3.2.2.6</ecNumber>
    </recommendedName>
</protein>
<dbReference type="AlphaFoldDB" id="A0AAN7I4H0"/>
<dbReference type="GO" id="GO:0061809">
    <property type="term" value="F:NAD+ nucleosidase activity, cyclic ADP-ribose generating"/>
    <property type="evidence" value="ECO:0007669"/>
    <property type="project" value="UniProtKB-EC"/>
</dbReference>
<dbReference type="FunFam" id="3.40.50.10140:FF:000007">
    <property type="entry name" value="Disease resistance protein (TIR-NBS-LRR class)"/>
    <property type="match status" value="1"/>
</dbReference>
<name>A0AAN7I4H0_QUERU</name>
<proteinExistence type="predicted"/>
<dbReference type="SUPFAM" id="SSF52200">
    <property type="entry name" value="Toll/Interleukin receptor TIR domain"/>
    <property type="match status" value="2"/>
</dbReference>
<keyword evidence="7" id="KW-1185">Reference proteome</keyword>
<dbReference type="InterPro" id="IPR035897">
    <property type="entry name" value="Toll_tir_struct_dom_sf"/>
</dbReference>
<dbReference type="EC" id="3.2.2.6" evidence="1"/>
<dbReference type="GO" id="GO:0007165">
    <property type="term" value="P:signal transduction"/>
    <property type="evidence" value="ECO:0007669"/>
    <property type="project" value="InterPro"/>
</dbReference>
<reference evidence="6 7" key="1">
    <citation type="journal article" date="2023" name="G3 (Bethesda)">
        <title>A haplotype-resolved chromosome-scale genome for Quercus rubra L. provides insights into the genetics of adaptive traits for red oak species.</title>
        <authorList>
            <person name="Kapoor B."/>
            <person name="Jenkins J."/>
            <person name="Schmutz J."/>
            <person name="Zhebentyayeva T."/>
            <person name="Kuelheim C."/>
            <person name="Coggeshall M."/>
            <person name="Heim C."/>
            <person name="Lasky J.R."/>
            <person name="Leites L."/>
            <person name="Islam-Faridi N."/>
            <person name="Romero-Severson J."/>
            <person name="DeLeo V.L."/>
            <person name="Lucas S.M."/>
            <person name="Lazic D."/>
            <person name="Gailing O."/>
            <person name="Carlson J."/>
            <person name="Staton M."/>
        </authorList>
    </citation>
    <scope>NUCLEOTIDE SEQUENCE [LARGE SCALE GENOMIC DNA]</scope>
    <source>
        <strain evidence="6">Pseudo-F2</strain>
    </source>
</reference>
<dbReference type="Pfam" id="PF01582">
    <property type="entry name" value="TIR"/>
    <property type="match status" value="2"/>
</dbReference>
<dbReference type="InterPro" id="IPR000157">
    <property type="entry name" value="TIR_dom"/>
</dbReference>
<gene>
    <name evidence="6" type="ORF">RGQ29_006058</name>
</gene>
<organism evidence="6 7">
    <name type="scientific">Quercus rubra</name>
    <name type="common">Northern red oak</name>
    <name type="synonym">Quercus borealis</name>
    <dbReference type="NCBI Taxonomy" id="3512"/>
    <lineage>
        <taxon>Eukaryota</taxon>
        <taxon>Viridiplantae</taxon>
        <taxon>Streptophyta</taxon>
        <taxon>Embryophyta</taxon>
        <taxon>Tracheophyta</taxon>
        <taxon>Spermatophyta</taxon>
        <taxon>Magnoliopsida</taxon>
        <taxon>eudicotyledons</taxon>
        <taxon>Gunneridae</taxon>
        <taxon>Pentapetalae</taxon>
        <taxon>rosids</taxon>
        <taxon>fabids</taxon>
        <taxon>Fagales</taxon>
        <taxon>Fagaceae</taxon>
        <taxon>Quercus</taxon>
    </lineage>
</organism>